<proteinExistence type="predicted"/>
<feature type="domain" description="DUF4468" evidence="2">
    <location>
        <begin position="52"/>
        <end position="118"/>
    </location>
</feature>
<dbReference type="Pfam" id="PF14730">
    <property type="entry name" value="DUF4468"/>
    <property type="match status" value="1"/>
</dbReference>
<evidence type="ECO:0000256" key="1">
    <source>
        <dbReference type="SAM" id="SignalP"/>
    </source>
</evidence>
<comment type="caution">
    <text evidence="3">The sequence shown here is derived from an EMBL/GenBank/DDBJ whole genome shotgun (WGS) entry which is preliminary data.</text>
</comment>
<dbReference type="InterPro" id="IPR027823">
    <property type="entry name" value="DUF4468"/>
</dbReference>
<reference evidence="3 4" key="1">
    <citation type="submission" date="2019-04" db="EMBL/GenBank/DDBJ databases">
        <title>Pedobacter sp. RP-3-22 sp. nov., isolated from Arctic soil.</title>
        <authorList>
            <person name="Dahal R.H."/>
            <person name="Kim D.-U."/>
        </authorList>
    </citation>
    <scope>NUCLEOTIDE SEQUENCE [LARGE SCALE GENOMIC DNA]</scope>
    <source>
        <strain evidence="3 4">RP-3-22</strain>
    </source>
</reference>
<gene>
    <name evidence="3" type="ORF">FA048_18475</name>
</gene>
<sequence length="193" mass="22180">MKFILSFLLLSSCFVITNAQTEQSLPVDEQGKLIYYEVVNVKTPADSLKIRVLNYLKKQNKDLKFKSTQGDTAFIATGKMIINKTLLVMSHPSGEVLYDFQAEVKNGKYRFWLTNFSFIPYQRDRYANFVASTTVGIPLENNPGKLNAGEWKEYKVQTAKYAKDLASKFKFYMSSRTPIIALTTEKKVVKKEW</sequence>
<keyword evidence="4" id="KW-1185">Reference proteome</keyword>
<accession>A0A4U1CGD2</accession>
<evidence type="ECO:0000313" key="3">
    <source>
        <dbReference type="EMBL" id="TKC05698.1"/>
    </source>
</evidence>
<keyword evidence="1" id="KW-0732">Signal</keyword>
<name>A0A4U1CGD2_9SPHI</name>
<evidence type="ECO:0000313" key="4">
    <source>
        <dbReference type="Proteomes" id="UP000309488"/>
    </source>
</evidence>
<organism evidence="3 4">
    <name type="scientific">Pedobacter polaris</name>
    <dbReference type="NCBI Taxonomy" id="2571273"/>
    <lineage>
        <taxon>Bacteria</taxon>
        <taxon>Pseudomonadati</taxon>
        <taxon>Bacteroidota</taxon>
        <taxon>Sphingobacteriia</taxon>
        <taxon>Sphingobacteriales</taxon>
        <taxon>Sphingobacteriaceae</taxon>
        <taxon>Pedobacter</taxon>
    </lineage>
</organism>
<dbReference type="AlphaFoldDB" id="A0A4U1CGD2"/>
<dbReference type="Gene3D" id="3.30.530.80">
    <property type="match status" value="1"/>
</dbReference>
<evidence type="ECO:0000259" key="2">
    <source>
        <dbReference type="Pfam" id="PF14730"/>
    </source>
</evidence>
<protein>
    <submittedName>
        <fullName evidence="3">DUF4468 domain-containing protein</fullName>
    </submittedName>
</protein>
<dbReference type="EMBL" id="SWBR01000005">
    <property type="protein sequence ID" value="TKC05698.1"/>
    <property type="molecule type" value="Genomic_DNA"/>
</dbReference>
<dbReference type="Proteomes" id="UP000309488">
    <property type="component" value="Unassembled WGS sequence"/>
</dbReference>
<feature type="signal peptide" evidence="1">
    <location>
        <begin position="1"/>
        <end position="19"/>
    </location>
</feature>
<dbReference type="RefSeq" id="WP_136843889.1">
    <property type="nucleotide sequence ID" value="NZ_SWBR01000005.1"/>
</dbReference>
<feature type="chain" id="PRO_5020679708" evidence="1">
    <location>
        <begin position="20"/>
        <end position="193"/>
    </location>
</feature>
<dbReference type="OrthoDB" id="794676at2"/>